<dbReference type="Gene3D" id="3.30.70.2650">
    <property type="match status" value="1"/>
</dbReference>
<dbReference type="InterPro" id="IPR012906">
    <property type="entry name" value="PaaX-like_N"/>
</dbReference>
<dbReference type="Pfam" id="PF08223">
    <property type="entry name" value="PaaX_C"/>
    <property type="match status" value="1"/>
</dbReference>
<dbReference type="Proteomes" id="UP000608530">
    <property type="component" value="Unassembled WGS sequence"/>
</dbReference>
<feature type="domain" description="Transcriptional repressor PaaX-like N-terminal" evidence="1">
    <location>
        <begin position="3"/>
        <end position="72"/>
    </location>
</feature>
<dbReference type="Gene3D" id="1.20.58.1460">
    <property type="match status" value="1"/>
</dbReference>
<dbReference type="PANTHER" id="PTHR30319">
    <property type="entry name" value="PHENYLACETIC ACID REGULATOR-RELATED TRANSCRIPTIONAL REPRESSOR"/>
    <property type="match status" value="1"/>
</dbReference>
<dbReference type="GO" id="GO:0006351">
    <property type="term" value="P:DNA-templated transcription"/>
    <property type="evidence" value="ECO:0007669"/>
    <property type="project" value="InterPro"/>
</dbReference>
<dbReference type="InterPro" id="IPR036390">
    <property type="entry name" value="WH_DNA-bd_sf"/>
</dbReference>
<accession>A0A934Q8Q2</accession>
<dbReference type="InterPro" id="IPR048846">
    <property type="entry name" value="PaaX-like_central"/>
</dbReference>
<dbReference type="EMBL" id="JAEHOH010000025">
    <property type="protein sequence ID" value="MBK0420300.1"/>
    <property type="molecule type" value="Genomic_DNA"/>
</dbReference>
<gene>
    <name evidence="4" type="ORF">JD276_14800</name>
</gene>
<name>A0A934Q8Q2_9MICO</name>
<comment type="caution">
    <text evidence="4">The sequence shown here is derived from an EMBL/GenBank/DDBJ whole genome shotgun (WGS) entry which is preliminary data.</text>
</comment>
<evidence type="ECO:0000313" key="5">
    <source>
        <dbReference type="Proteomes" id="UP000608530"/>
    </source>
</evidence>
<feature type="domain" description="Transcriptional repressor PaaX-like central Cas2-like" evidence="3">
    <location>
        <begin position="90"/>
        <end position="168"/>
    </location>
</feature>
<dbReference type="RefSeq" id="WP_200116440.1">
    <property type="nucleotide sequence ID" value="NZ_JAEHOH010000025.1"/>
</dbReference>
<evidence type="ECO:0000259" key="3">
    <source>
        <dbReference type="Pfam" id="PF20803"/>
    </source>
</evidence>
<dbReference type="SUPFAM" id="SSF46785">
    <property type="entry name" value="Winged helix' DNA-binding domain"/>
    <property type="match status" value="1"/>
</dbReference>
<dbReference type="AlphaFoldDB" id="A0A934Q8Q2"/>
<evidence type="ECO:0000313" key="4">
    <source>
        <dbReference type="EMBL" id="MBK0420300.1"/>
    </source>
</evidence>
<dbReference type="PIRSF" id="PIRSF020623">
    <property type="entry name" value="PaaX"/>
    <property type="match status" value="1"/>
</dbReference>
<dbReference type="InterPro" id="IPR011965">
    <property type="entry name" value="PaaX_trns_reg"/>
</dbReference>
<reference evidence="4" key="1">
    <citation type="submission" date="2020-12" db="EMBL/GenBank/DDBJ databases">
        <title>Leucobacter sp. CAS1, isolated from Chromium sludge.</title>
        <authorList>
            <person name="Xu Z."/>
        </authorList>
    </citation>
    <scope>NUCLEOTIDE SEQUENCE</scope>
    <source>
        <strain evidence="4">CSA1</strain>
    </source>
</reference>
<keyword evidence="5" id="KW-1185">Reference proteome</keyword>
<evidence type="ECO:0000259" key="2">
    <source>
        <dbReference type="Pfam" id="PF08223"/>
    </source>
</evidence>
<dbReference type="Gene3D" id="1.10.10.10">
    <property type="entry name" value="Winged helix-like DNA-binding domain superfamily/Winged helix DNA-binding domain"/>
    <property type="match status" value="1"/>
</dbReference>
<evidence type="ECO:0000259" key="1">
    <source>
        <dbReference type="Pfam" id="PF07848"/>
    </source>
</evidence>
<sequence length="265" mass="30674">MTPRALVFTLFGDYLRYCGEGEVPLSGLTRMLEHFGVDPGTTRVVMTRLRKEGWFESRRNGREVRYLLSDKGWRLLDEGRERIFRRGDGRWDRRWSMVIVKFSEHQRVARDEARKKLAWLGFGQLSASTWMSPHPRLDDVERALAELPLVSLDLLSCSTRSLAEDRSIAARCWDLGDVQADYATFVEEFASTPELHGVEAFMRHVELTNAYRQFPFRDPDLPEELLPDGWTGRAAHRVFTRVYASLERDADRVVEELAGLPVLRD</sequence>
<organism evidence="4 5">
    <name type="scientific">Leucobacter chromiisoli</name>
    <dbReference type="NCBI Taxonomy" id="2796471"/>
    <lineage>
        <taxon>Bacteria</taxon>
        <taxon>Bacillati</taxon>
        <taxon>Actinomycetota</taxon>
        <taxon>Actinomycetes</taxon>
        <taxon>Micrococcales</taxon>
        <taxon>Microbacteriaceae</taxon>
        <taxon>Leucobacter</taxon>
    </lineage>
</organism>
<dbReference type="InterPro" id="IPR036388">
    <property type="entry name" value="WH-like_DNA-bd_sf"/>
</dbReference>
<proteinExistence type="predicted"/>
<dbReference type="Pfam" id="PF07848">
    <property type="entry name" value="PaaX"/>
    <property type="match status" value="1"/>
</dbReference>
<feature type="domain" description="Transcriptional repressor PaaX-like C-terminal" evidence="2">
    <location>
        <begin position="173"/>
        <end position="255"/>
    </location>
</feature>
<dbReference type="PANTHER" id="PTHR30319:SF1">
    <property type="entry name" value="TRANSCRIPTIONAL REPRESSOR PAAX"/>
    <property type="match status" value="1"/>
</dbReference>
<dbReference type="InterPro" id="IPR013225">
    <property type="entry name" value="PaaX_C"/>
</dbReference>
<dbReference type="Pfam" id="PF20803">
    <property type="entry name" value="PaaX_M"/>
    <property type="match status" value="1"/>
</dbReference>
<protein>
    <submittedName>
        <fullName evidence="4">Phenylacetic acid-responsive transcriptional repressor</fullName>
    </submittedName>
</protein>